<accession>A0A2K3P1R4</accession>
<comment type="caution">
    <text evidence="1">The sequence shown here is derived from an EMBL/GenBank/DDBJ whole genome shotgun (WGS) entry which is preliminary data.</text>
</comment>
<organism evidence="1 2">
    <name type="scientific">Trifolium pratense</name>
    <name type="common">Red clover</name>
    <dbReference type="NCBI Taxonomy" id="57577"/>
    <lineage>
        <taxon>Eukaryota</taxon>
        <taxon>Viridiplantae</taxon>
        <taxon>Streptophyta</taxon>
        <taxon>Embryophyta</taxon>
        <taxon>Tracheophyta</taxon>
        <taxon>Spermatophyta</taxon>
        <taxon>Magnoliopsida</taxon>
        <taxon>eudicotyledons</taxon>
        <taxon>Gunneridae</taxon>
        <taxon>Pentapetalae</taxon>
        <taxon>rosids</taxon>
        <taxon>fabids</taxon>
        <taxon>Fabales</taxon>
        <taxon>Fabaceae</taxon>
        <taxon>Papilionoideae</taxon>
        <taxon>50 kb inversion clade</taxon>
        <taxon>NPAAA clade</taxon>
        <taxon>Hologalegina</taxon>
        <taxon>IRL clade</taxon>
        <taxon>Trifolieae</taxon>
        <taxon>Trifolium</taxon>
    </lineage>
</organism>
<proteinExistence type="predicted"/>
<evidence type="ECO:0000313" key="1">
    <source>
        <dbReference type="EMBL" id="PNY09238.1"/>
    </source>
</evidence>
<dbReference type="Proteomes" id="UP000236291">
    <property type="component" value="Unassembled WGS sequence"/>
</dbReference>
<evidence type="ECO:0000313" key="2">
    <source>
        <dbReference type="Proteomes" id="UP000236291"/>
    </source>
</evidence>
<dbReference type="EMBL" id="ASHM01003015">
    <property type="protein sequence ID" value="PNY09238.1"/>
    <property type="molecule type" value="Genomic_DNA"/>
</dbReference>
<sequence length="187" mass="20888">MKEIVEKASYAIDSLKTSIQTTMMMAFNSAKSASLNRAFKIIESKPVQHLLQTNVPPIIEGYLASVLKTESNKEDFMLTLNGRLAGDWISGFPNQEFMVGLNFKVNKFNPNINIEFETNGKQTKNLFLFIAKRVPACSSSVHDFHRHFIDDRFMAVASMTGVGFIYGTRFGMLVKKIGLSVAGKLPI</sequence>
<protein>
    <submittedName>
        <fullName evidence="1">Uncharacterized protein</fullName>
    </submittedName>
</protein>
<gene>
    <name evidence="1" type="ORF">L195_g005784</name>
</gene>
<name>A0A2K3P1R4_TRIPR</name>
<reference evidence="1 2" key="1">
    <citation type="journal article" date="2014" name="Am. J. Bot.">
        <title>Genome assembly and annotation for red clover (Trifolium pratense; Fabaceae).</title>
        <authorList>
            <person name="Istvanek J."/>
            <person name="Jaros M."/>
            <person name="Krenek A."/>
            <person name="Repkova J."/>
        </authorList>
    </citation>
    <scope>NUCLEOTIDE SEQUENCE [LARGE SCALE GENOMIC DNA]</scope>
    <source>
        <strain evidence="2">cv. Tatra</strain>
        <tissue evidence="1">Young leaves</tissue>
    </source>
</reference>
<dbReference type="AlphaFoldDB" id="A0A2K3P1R4"/>
<reference evidence="1 2" key="2">
    <citation type="journal article" date="2017" name="Front. Plant Sci.">
        <title>Gene Classification and Mining of Molecular Markers Useful in Red Clover (Trifolium pratense) Breeding.</title>
        <authorList>
            <person name="Istvanek J."/>
            <person name="Dluhosova J."/>
            <person name="Dluhos P."/>
            <person name="Patkova L."/>
            <person name="Nedelnik J."/>
            <person name="Repkova J."/>
        </authorList>
    </citation>
    <scope>NUCLEOTIDE SEQUENCE [LARGE SCALE GENOMIC DNA]</scope>
    <source>
        <strain evidence="2">cv. Tatra</strain>
        <tissue evidence="1">Young leaves</tissue>
    </source>
</reference>